<protein>
    <recommendedName>
        <fullName evidence="4">Copper resistance protein B</fullName>
    </recommendedName>
</protein>
<accession>A0AB73BUI1</accession>
<dbReference type="Proteomes" id="UP000027473">
    <property type="component" value="Unassembled WGS sequence"/>
</dbReference>
<gene>
    <name evidence="2" type="ORF">FUSO3_11430</name>
</gene>
<comment type="caution">
    <text evidence="2">The sequence shown here is derived from an EMBL/GenBank/DDBJ whole genome shotgun (WGS) entry which is preliminary data.</text>
</comment>
<evidence type="ECO:0008006" key="4">
    <source>
        <dbReference type="Google" id="ProtNLM"/>
    </source>
</evidence>
<keyword evidence="1" id="KW-0732">Signal</keyword>
<feature type="chain" id="PRO_5044492294" description="Copper resistance protein B" evidence="1">
    <location>
        <begin position="19"/>
        <end position="298"/>
    </location>
</feature>
<dbReference type="AlphaFoldDB" id="A0AB73BUI1"/>
<proteinExistence type="predicted"/>
<evidence type="ECO:0000313" key="3">
    <source>
        <dbReference type="Proteomes" id="UP000027473"/>
    </source>
</evidence>
<dbReference type="RefSeq" id="WP_035917319.1">
    <property type="nucleotide sequence ID" value="NZ_JAAC01000210.1"/>
</dbReference>
<dbReference type="SUPFAM" id="SSF56935">
    <property type="entry name" value="Porins"/>
    <property type="match status" value="1"/>
</dbReference>
<dbReference type="EMBL" id="JAAC01000210">
    <property type="protein sequence ID" value="KDE60965.1"/>
    <property type="molecule type" value="Genomic_DNA"/>
</dbReference>
<evidence type="ECO:0000256" key="1">
    <source>
        <dbReference type="SAM" id="SignalP"/>
    </source>
</evidence>
<feature type="signal peptide" evidence="1">
    <location>
        <begin position="1"/>
        <end position="18"/>
    </location>
</feature>
<evidence type="ECO:0000313" key="2">
    <source>
        <dbReference type="EMBL" id="KDE60965.1"/>
    </source>
</evidence>
<sequence>MSKKLIFLLPLISINLCAEGYSTNMPVEADPEEIFEDLQIKAVAGISEYELKEKNQITENAVEFFQNDRIYYISAEYNQLQKKTEKKDSKNKEFNFREKNRNFLNAQLFYQPSDENYLIGYEYKGIEKLKNLHSLIIGYTTKDNHFFINPYIEENKTGVKTYKNNGEKKKKNIGGVNLQTYLKMPVSFTDRLYGTVDFNFKGSEKKELGIGLYMPYKMQITDSASLELNLKVKYYKEVNNEKNSKEDESQRFVAKVEPIYNFTENVFIRSEVGYVAAKKEKGNKKDEFSVGVGIGFKF</sequence>
<organism evidence="2 3">
    <name type="scientific">Fusobacterium necrophorum BL</name>
    <dbReference type="NCBI Taxonomy" id="1441732"/>
    <lineage>
        <taxon>Bacteria</taxon>
        <taxon>Fusobacteriati</taxon>
        <taxon>Fusobacteriota</taxon>
        <taxon>Fusobacteriia</taxon>
        <taxon>Fusobacteriales</taxon>
        <taxon>Fusobacteriaceae</taxon>
        <taxon>Fusobacterium</taxon>
    </lineage>
</organism>
<name>A0AB73BUI1_9FUSO</name>
<reference evidence="2 3" key="1">
    <citation type="submission" date="2014-01" db="EMBL/GenBank/DDBJ databases">
        <title>Comparative genomics of Fusobacterium necrophorum wild isolates.</title>
        <authorList>
            <person name="Kittichotirat W."/>
            <person name="Bumgarner R.E."/>
            <person name="Lawrence P."/>
        </authorList>
    </citation>
    <scope>NUCLEOTIDE SEQUENCE [LARGE SCALE GENOMIC DNA]</scope>
    <source>
        <strain evidence="2 3">BL</strain>
    </source>
</reference>